<evidence type="ECO:0000313" key="2">
    <source>
        <dbReference type="EMBL" id="MBN7820457.1"/>
    </source>
</evidence>
<evidence type="ECO:0000313" key="3">
    <source>
        <dbReference type="Proteomes" id="UP000663992"/>
    </source>
</evidence>
<comment type="caution">
    <text evidence="2">The sequence shown here is derived from an EMBL/GenBank/DDBJ whole genome shotgun (WGS) entry which is preliminary data.</text>
</comment>
<reference evidence="2 3" key="1">
    <citation type="submission" date="2021-03" db="EMBL/GenBank/DDBJ databases">
        <title>novel species isolated from a fishpond in China.</title>
        <authorList>
            <person name="Lu H."/>
            <person name="Cai Z."/>
        </authorList>
    </citation>
    <scope>NUCLEOTIDE SEQUENCE [LARGE SCALE GENOMIC DNA]</scope>
    <source>
        <strain evidence="2 3">Y57</strain>
    </source>
</reference>
<dbReference type="Proteomes" id="UP000663992">
    <property type="component" value="Unassembled WGS sequence"/>
</dbReference>
<accession>A0ABS3CTK8</accession>
<sequence length="315" mass="34403">MLVRNVVLGCCLLLLAACEKHSQTQHHLEEGMQWVSGATITLGDGAIYPEERGQRKVMVAPFLMSKTEVTNREFRVFVEATGYKTTAERVPSAIDYPDLPAEMRVAGSAVFSMPDANKGPARSMSWWVFVPGAFWAAPRGPGSDIKGLDDYPVVHVSFEDAQAYATWKGHRLPTEAEFELAAQGMQAMEKGRYIANTWQGEFPYANDATDGYAGLAPVAQFPANKHGIFDLLGNVWEWTSSSFFSGHSENLSTLLEANPGGYSASQPGVPVKVVKGGSFLCAENYCARFRPAARQAQDRGLGTSHIGFRTVKDIN</sequence>
<dbReference type="Gene3D" id="3.90.1580.10">
    <property type="entry name" value="paralog of FGE (formylglycine-generating enzyme)"/>
    <property type="match status" value="1"/>
</dbReference>
<dbReference type="Pfam" id="PF03781">
    <property type="entry name" value="FGE-sulfatase"/>
    <property type="match status" value="1"/>
</dbReference>
<dbReference type="PANTHER" id="PTHR23150">
    <property type="entry name" value="SULFATASE MODIFYING FACTOR 1, 2"/>
    <property type="match status" value="1"/>
</dbReference>
<feature type="domain" description="Sulfatase-modifying factor enzyme-like" evidence="1">
    <location>
        <begin position="31"/>
        <end position="312"/>
    </location>
</feature>
<organism evidence="2 3">
    <name type="scientific">Bowmanella yangjiangensis</name>
    <dbReference type="NCBI Taxonomy" id="2811230"/>
    <lineage>
        <taxon>Bacteria</taxon>
        <taxon>Pseudomonadati</taxon>
        <taxon>Pseudomonadota</taxon>
        <taxon>Gammaproteobacteria</taxon>
        <taxon>Alteromonadales</taxon>
        <taxon>Alteromonadaceae</taxon>
        <taxon>Bowmanella</taxon>
    </lineage>
</organism>
<dbReference type="InterPro" id="IPR016187">
    <property type="entry name" value="CTDL_fold"/>
</dbReference>
<dbReference type="EMBL" id="JAFKCS010000009">
    <property type="protein sequence ID" value="MBN7820457.1"/>
    <property type="molecule type" value="Genomic_DNA"/>
</dbReference>
<name>A0ABS3CTK8_9ALTE</name>
<dbReference type="RefSeq" id="WP_206594289.1">
    <property type="nucleotide sequence ID" value="NZ_JAFKCS010000009.1"/>
</dbReference>
<keyword evidence="3" id="KW-1185">Reference proteome</keyword>
<gene>
    <name evidence="2" type="ORF">J0A65_11310</name>
</gene>
<dbReference type="PROSITE" id="PS51257">
    <property type="entry name" value="PROKAR_LIPOPROTEIN"/>
    <property type="match status" value="1"/>
</dbReference>
<dbReference type="SUPFAM" id="SSF56436">
    <property type="entry name" value="C-type lectin-like"/>
    <property type="match status" value="1"/>
</dbReference>
<protein>
    <submittedName>
        <fullName evidence="2">Formylglycine-generating enzyme family protein</fullName>
    </submittedName>
</protein>
<evidence type="ECO:0000259" key="1">
    <source>
        <dbReference type="Pfam" id="PF03781"/>
    </source>
</evidence>
<dbReference type="InterPro" id="IPR005532">
    <property type="entry name" value="SUMF_dom"/>
</dbReference>
<dbReference type="PANTHER" id="PTHR23150:SF19">
    <property type="entry name" value="FORMYLGLYCINE-GENERATING ENZYME"/>
    <property type="match status" value="1"/>
</dbReference>
<proteinExistence type="predicted"/>
<dbReference type="InterPro" id="IPR042095">
    <property type="entry name" value="SUMF_sf"/>
</dbReference>
<dbReference type="InterPro" id="IPR051043">
    <property type="entry name" value="Sulfatase_Mod_Factor_Kinase"/>
</dbReference>